<dbReference type="PROSITE" id="PS00778">
    <property type="entry name" value="HIS_ACID_PHOSPHAT_2"/>
    <property type="match status" value="1"/>
</dbReference>
<comment type="caution">
    <text evidence="5">The sequence shown here is derived from an EMBL/GenBank/DDBJ whole genome shotgun (WGS) entry which is preliminary data.</text>
</comment>
<accession>A0A9W9P2Q8</accession>
<evidence type="ECO:0000256" key="2">
    <source>
        <dbReference type="ARBA" id="ARBA00012632"/>
    </source>
</evidence>
<reference evidence="5" key="1">
    <citation type="submission" date="2022-11" db="EMBL/GenBank/DDBJ databases">
        <authorList>
            <person name="Petersen C."/>
        </authorList>
    </citation>
    <scope>NUCLEOTIDE SEQUENCE</scope>
    <source>
        <strain evidence="5">IBT 23319</strain>
    </source>
</reference>
<feature type="signal peptide" evidence="4">
    <location>
        <begin position="1"/>
        <end position="18"/>
    </location>
</feature>
<evidence type="ECO:0000256" key="1">
    <source>
        <dbReference type="ARBA" id="ARBA00005375"/>
    </source>
</evidence>
<dbReference type="Pfam" id="PF00328">
    <property type="entry name" value="His_Phos_2"/>
    <property type="match status" value="1"/>
</dbReference>
<dbReference type="RefSeq" id="XP_056501754.1">
    <property type="nucleotide sequence ID" value="XM_056642342.1"/>
</dbReference>
<dbReference type="InterPro" id="IPR029033">
    <property type="entry name" value="His_PPase_superfam"/>
</dbReference>
<name>A0A9W9P2Q8_PENCI</name>
<evidence type="ECO:0000256" key="3">
    <source>
        <dbReference type="ARBA" id="ARBA00022801"/>
    </source>
</evidence>
<evidence type="ECO:0000313" key="6">
    <source>
        <dbReference type="Proteomes" id="UP001147733"/>
    </source>
</evidence>
<protein>
    <recommendedName>
        <fullName evidence="2">3-phytase</fullName>
        <ecNumber evidence="2">3.1.3.8</ecNumber>
    </recommendedName>
</protein>
<dbReference type="CDD" id="cd07061">
    <property type="entry name" value="HP_HAP_like"/>
    <property type="match status" value="1"/>
</dbReference>
<keyword evidence="4" id="KW-0732">Signal</keyword>
<proteinExistence type="inferred from homology"/>
<dbReference type="PROSITE" id="PS00616">
    <property type="entry name" value="HIS_ACID_PHOSPHAT_1"/>
    <property type="match status" value="1"/>
</dbReference>
<dbReference type="AlphaFoldDB" id="A0A9W9P2Q8"/>
<reference evidence="5" key="2">
    <citation type="journal article" date="2023" name="IMA Fungus">
        <title>Comparative genomic study of the Penicillium genus elucidates a diverse pangenome and 15 lateral gene transfer events.</title>
        <authorList>
            <person name="Petersen C."/>
            <person name="Sorensen T."/>
            <person name="Nielsen M.R."/>
            <person name="Sondergaard T.E."/>
            <person name="Sorensen J.L."/>
            <person name="Fitzpatrick D.A."/>
            <person name="Frisvad J.C."/>
            <person name="Nielsen K.L."/>
        </authorList>
    </citation>
    <scope>NUCLEOTIDE SEQUENCE</scope>
    <source>
        <strain evidence="5">IBT 23319</strain>
    </source>
</reference>
<dbReference type="InterPro" id="IPR000560">
    <property type="entry name" value="His_Pase_clade-2"/>
</dbReference>
<dbReference type="EC" id="3.1.3.8" evidence="2"/>
<dbReference type="Proteomes" id="UP001147733">
    <property type="component" value="Unassembled WGS sequence"/>
</dbReference>
<keyword evidence="3" id="KW-0378">Hydrolase</keyword>
<organism evidence="5 6">
    <name type="scientific">Penicillium citrinum</name>
    <dbReference type="NCBI Taxonomy" id="5077"/>
    <lineage>
        <taxon>Eukaryota</taxon>
        <taxon>Fungi</taxon>
        <taxon>Dikarya</taxon>
        <taxon>Ascomycota</taxon>
        <taxon>Pezizomycotina</taxon>
        <taxon>Eurotiomycetes</taxon>
        <taxon>Eurotiomycetidae</taxon>
        <taxon>Eurotiales</taxon>
        <taxon>Aspergillaceae</taxon>
        <taxon>Penicillium</taxon>
    </lineage>
</organism>
<dbReference type="PANTHER" id="PTHR20963:SF43">
    <property type="entry name" value="PUTATIVE (AFU_ORTHOLOGUE AFUA_7G01240)-RELATED"/>
    <property type="match status" value="1"/>
</dbReference>
<comment type="similarity">
    <text evidence="1">Belongs to the histidine acid phosphatase family.</text>
</comment>
<dbReference type="EMBL" id="JAPQKT010000003">
    <property type="protein sequence ID" value="KAJ5234254.1"/>
    <property type="molecule type" value="Genomic_DNA"/>
</dbReference>
<dbReference type="InterPro" id="IPR033379">
    <property type="entry name" value="Acid_Pase_AS"/>
</dbReference>
<dbReference type="GO" id="GO:0003993">
    <property type="term" value="F:acid phosphatase activity"/>
    <property type="evidence" value="ECO:0007669"/>
    <property type="project" value="TreeGrafter"/>
</dbReference>
<dbReference type="OrthoDB" id="6509975at2759"/>
<gene>
    <name evidence="5" type="ORF">N7469_003422</name>
</gene>
<dbReference type="Gene3D" id="3.40.50.1240">
    <property type="entry name" value="Phosphoglycerate mutase-like"/>
    <property type="match status" value="1"/>
</dbReference>
<keyword evidence="6" id="KW-1185">Reference proteome</keyword>
<dbReference type="GeneID" id="81381509"/>
<sequence>MNYHSQLLLLGLAVTSDAAIVKPRASPSSSVPDYFQTSYGPYAGPTKAGQAPFLAQATLPSLGNNSYVPNTPVATDVPVDGTSNGAEIFKYMGNLSPYMPNPSGFGVDEYALPPGSNITQMHMVHRHGSRYPTQDASVATVPDRINELLSNGTRFTGDLSFLNDWTYQLGEEELTALGRQQLFDSGVLNWFNYGRLYDASKPLIARTTTQVRMLQSAENFLNGFFGPNWKENVTLEAIIEHPGFNNSLSSDNECTNHKNGKASAGDDASAKWQEKYLERATQRLRQSMTGNPNWTAIDTFNLQNLCPYETVALGFSPFCSLFTWDEWLGFEYANDLSYYGGNGFASPTGRALGIGYLEELIARLQHHYPHPNGDSVAINKTLDSSPTTFPLNQSLYLDFSHDTNIFSILTAMGLKQFSEFLPTTGPPEDRQLIVSHIVPFAGRFNIEVIKAPRPVLKKRSRDSRDFVYEKTGSETTYIHMLMNQRTIPLGRSISECGQRDDGWCEIGAFIKAQKKNIAKANFTESCFGNYSTPEYGSIKDGTI</sequence>
<dbReference type="GO" id="GO:0016158">
    <property type="term" value="F:inositol hexakisphosphate 3-phosphatase activity"/>
    <property type="evidence" value="ECO:0007669"/>
    <property type="project" value="UniProtKB-EC"/>
</dbReference>
<dbReference type="PANTHER" id="PTHR20963">
    <property type="entry name" value="MULTIPLE INOSITOL POLYPHOSPHATE PHOSPHATASE-RELATED"/>
    <property type="match status" value="1"/>
</dbReference>
<feature type="chain" id="PRO_5040747059" description="3-phytase" evidence="4">
    <location>
        <begin position="19"/>
        <end position="543"/>
    </location>
</feature>
<evidence type="ECO:0000256" key="4">
    <source>
        <dbReference type="SAM" id="SignalP"/>
    </source>
</evidence>
<dbReference type="SUPFAM" id="SSF53254">
    <property type="entry name" value="Phosphoglycerate mutase-like"/>
    <property type="match status" value="1"/>
</dbReference>
<evidence type="ECO:0000313" key="5">
    <source>
        <dbReference type="EMBL" id="KAJ5234254.1"/>
    </source>
</evidence>